<dbReference type="RefSeq" id="WP_301662644.1">
    <property type="nucleotide sequence ID" value="NZ_VCYH01000001.1"/>
</dbReference>
<evidence type="ECO:0000313" key="1">
    <source>
        <dbReference type="EMBL" id="MDN7023601.1"/>
    </source>
</evidence>
<reference evidence="1" key="1">
    <citation type="submission" date="2019-05" db="EMBL/GenBank/DDBJ databases">
        <title>Methanoculleus sp. FWC-SCC1, a methanogenic archaeon isolated from deep marine cold seep.</title>
        <authorList>
            <person name="Chen Y.-W."/>
            <person name="Chen S.-C."/>
            <person name="Teng N.-H."/>
            <person name="Lai M.-C."/>
        </authorList>
    </citation>
    <scope>NUCLEOTIDE SEQUENCE</scope>
    <source>
        <strain evidence="1">FWC-SCC1</strain>
    </source>
</reference>
<name>A0ABT8M6R4_9EURY</name>
<dbReference type="Proteomes" id="UP001168338">
    <property type="component" value="Unassembled WGS sequence"/>
</dbReference>
<organism evidence="1 2">
    <name type="scientific">Methanoculleus frigidifontis</name>
    <dbReference type="NCBI Taxonomy" id="2584085"/>
    <lineage>
        <taxon>Archaea</taxon>
        <taxon>Methanobacteriati</taxon>
        <taxon>Methanobacteriota</taxon>
        <taxon>Stenosarchaea group</taxon>
        <taxon>Methanomicrobia</taxon>
        <taxon>Methanomicrobiales</taxon>
        <taxon>Methanomicrobiaceae</taxon>
        <taxon>Methanoculleus</taxon>
    </lineage>
</organism>
<sequence>MNLDPAPGREPRFAGPLGYVLRSACCGGTRVDIIPFVADEPADAIQPVLNERIYTRVRPEGADLHAVVGWRWDESAGGIAPDMTVYADREDTLSAHPALRERARAFESAEVRKFPVRSQDERRWSIHGAVYELPPYHSTPGLFLTGFGEEMPSVRVTPLEMGGCSLLFERHGYRFLKKGTFLHASARHRPLRPGLLEIRPEGSGFALVMHPGSDPRNGAVRFDGFPHFSECLGYAQEVAAAESTRSRPWILPVRRATVGKTPGKTPSGLQVYTLQYLRGGVTADIVPFFTDGDTPERVYVRFASRAAESHAVAEWVREDTWGRRFVITPFDDRESLSAAYPVLREAVEAAGAQETWRLPPFHPIQDVFQQWRCRNRPRVTVAPAERGSVCSVAFESRMPWEGNMPRVIGAAGTDGVTLILPGEHPGLAADLEYGRGLFRNAGTVQWQDVVPGSFGATPRRSNGGLQTLPMRDEDGQESLLIQRGADQSAFTLITWPEGEEAGPENASRGYLGVEDILRAHPELEASLICANQRLVMDCRHVRTEGSW</sequence>
<comment type="caution">
    <text evidence="1">The sequence shown here is derived from an EMBL/GenBank/DDBJ whole genome shotgun (WGS) entry which is preliminary data.</text>
</comment>
<evidence type="ECO:0000313" key="2">
    <source>
        <dbReference type="Proteomes" id="UP001168338"/>
    </source>
</evidence>
<proteinExistence type="predicted"/>
<dbReference type="EMBL" id="VCYH01000001">
    <property type="protein sequence ID" value="MDN7023601.1"/>
    <property type="molecule type" value="Genomic_DNA"/>
</dbReference>
<accession>A0ABT8M6R4</accession>
<keyword evidence="2" id="KW-1185">Reference proteome</keyword>
<gene>
    <name evidence="1" type="ORF">FGU65_01585</name>
</gene>
<protein>
    <submittedName>
        <fullName evidence="1">Uncharacterized protein</fullName>
    </submittedName>
</protein>